<dbReference type="RefSeq" id="WP_135075223.1">
    <property type="nucleotide sequence ID" value="NZ_CP038267.1"/>
</dbReference>
<organism evidence="1 2">
    <name type="scientific">Nocardioides euryhalodurans</name>
    <dbReference type="NCBI Taxonomy" id="2518370"/>
    <lineage>
        <taxon>Bacteria</taxon>
        <taxon>Bacillati</taxon>
        <taxon>Actinomycetota</taxon>
        <taxon>Actinomycetes</taxon>
        <taxon>Propionibacteriales</taxon>
        <taxon>Nocardioidaceae</taxon>
        <taxon>Nocardioides</taxon>
    </lineage>
</organism>
<gene>
    <name evidence="1" type="ORF">EXE57_06360</name>
</gene>
<evidence type="ECO:0008006" key="3">
    <source>
        <dbReference type="Google" id="ProtNLM"/>
    </source>
</evidence>
<reference evidence="1 2" key="1">
    <citation type="submission" date="2019-03" db="EMBL/GenBank/DDBJ databases">
        <title>Three New Species of Nocardioides, Nocardioides euryhalodurans sp. nov., Nocardioides seonyuensis sp. nov. and Nocardioides eburneoflavus sp. nov., Iolated from Soil.</title>
        <authorList>
            <person name="Roh S.G."/>
            <person name="Lee C."/>
            <person name="Kim M.-K."/>
            <person name="Kim S.B."/>
        </authorList>
    </citation>
    <scope>NUCLEOTIDE SEQUENCE [LARGE SCALE GENOMIC DNA]</scope>
    <source>
        <strain evidence="1 2">MMS17-SY117</strain>
    </source>
</reference>
<dbReference type="Gene3D" id="3.40.50.300">
    <property type="entry name" value="P-loop containing nucleotide triphosphate hydrolases"/>
    <property type="match status" value="1"/>
</dbReference>
<protein>
    <recommendedName>
        <fullName evidence="3">Sulfotransferase family protein</fullName>
    </recommendedName>
</protein>
<dbReference type="OrthoDB" id="5144031at2"/>
<keyword evidence="2" id="KW-1185">Reference proteome</keyword>
<dbReference type="InterPro" id="IPR027417">
    <property type="entry name" value="P-loop_NTPase"/>
</dbReference>
<evidence type="ECO:0000313" key="2">
    <source>
        <dbReference type="Proteomes" id="UP000294894"/>
    </source>
</evidence>
<dbReference type="Proteomes" id="UP000294894">
    <property type="component" value="Chromosome"/>
</dbReference>
<proteinExistence type="predicted"/>
<dbReference type="AlphaFoldDB" id="A0A4P7GJW5"/>
<dbReference type="EMBL" id="CP038267">
    <property type="protein sequence ID" value="QBR91941.1"/>
    <property type="molecule type" value="Genomic_DNA"/>
</dbReference>
<evidence type="ECO:0000313" key="1">
    <source>
        <dbReference type="EMBL" id="QBR91941.1"/>
    </source>
</evidence>
<dbReference type="SUPFAM" id="SSF52540">
    <property type="entry name" value="P-loop containing nucleoside triphosphate hydrolases"/>
    <property type="match status" value="1"/>
</dbReference>
<dbReference type="KEGG" id="noy:EXE57_06360"/>
<name>A0A4P7GJW5_9ACTN</name>
<sequence length="345" mass="37859">MAERVFLHVGGPKCGTTYLQTVLWSSKARLAEAGVLVPGEKMFHHNLAATWARTPRPRPRAARAWERMHAQVADHPGTAVFSNEWFTMADADGATRVLDAFGDSEVHLVFTARDLVGLVPAAWQEVLKLGLGGSLGAFVDGLADPDQRWCWWTLDPAEVLDRWALPPERIHVVTIPTVRRGPTDLWDNVAGVVGIPDGVADLEAARPNESVDVVSARLLQEVGPRLRAAIDHEGATWHEPYRWLRRYLAHELLVPRGGAPIRLDEARWQQVRERTVSSVDRLRSAGYDVVGDLADLTALEPDPRAVSPDDVTEAELLEAAYDVTAALLGQLRRTADDGASVPGTL</sequence>
<accession>A0A4P7GJW5</accession>